<proteinExistence type="predicted"/>
<sequence length="59" mass="6744">MGEDNSNYAEICKPKLTSLDTKMVESNLMAVRTLLDVLEQRPPCHRVMLYMEIAERGTT</sequence>
<dbReference type="HOGENOM" id="CLU_2952014_0_0_9"/>
<name>C0D913_9FIRM</name>
<keyword evidence="2" id="KW-1185">Reference proteome</keyword>
<comment type="caution">
    <text evidence="1">The sequence shown here is derived from an EMBL/GenBank/DDBJ whole genome shotgun (WGS) entry which is preliminary data.</text>
</comment>
<reference evidence="1 2" key="1">
    <citation type="submission" date="2009-01" db="EMBL/GenBank/DDBJ databases">
        <authorList>
            <person name="Fulton L."/>
            <person name="Clifton S."/>
            <person name="Fulton B."/>
            <person name="Xu J."/>
            <person name="Minx P."/>
            <person name="Pepin K.H."/>
            <person name="Johnson M."/>
            <person name="Bhonagiri V."/>
            <person name="Nash W.E."/>
            <person name="Mardis E.R."/>
            <person name="Wilson R.K."/>
        </authorList>
    </citation>
    <scope>NUCLEOTIDE SEQUENCE [LARGE SCALE GENOMIC DNA]</scope>
    <source>
        <strain evidence="1 2">DSM 15981</strain>
    </source>
</reference>
<organism evidence="1 2">
    <name type="scientific">[Clostridium] asparagiforme DSM 15981</name>
    <dbReference type="NCBI Taxonomy" id="518636"/>
    <lineage>
        <taxon>Bacteria</taxon>
        <taxon>Bacillati</taxon>
        <taxon>Bacillota</taxon>
        <taxon>Clostridia</taxon>
        <taxon>Lachnospirales</taxon>
        <taxon>Lachnospiraceae</taxon>
        <taxon>Enterocloster</taxon>
    </lineage>
</organism>
<evidence type="ECO:0000313" key="2">
    <source>
        <dbReference type="Proteomes" id="UP000004756"/>
    </source>
</evidence>
<dbReference type="EMBL" id="ACCJ01000472">
    <property type="protein sequence ID" value="EEG52178.1"/>
    <property type="molecule type" value="Genomic_DNA"/>
</dbReference>
<evidence type="ECO:0000313" key="1">
    <source>
        <dbReference type="EMBL" id="EEG52178.1"/>
    </source>
</evidence>
<protein>
    <submittedName>
        <fullName evidence="1">Uncharacterized protein</fullName>
    </submittedName>
</protein>
<dbReference type="Proteomes" id="UP000004756">
    <property type="component" value="Unassembled WGS sequence"/>
</dbReference>
<dbReference type="AlphaFoldDB" id="C0D913"/>
<dbReference type="SUPFAM" id="SSF53822">
    <property type="entry name" value="Periplasmic binding protein-like I"/>
    <property type="match status" value="1"/>
</dbReference>
<dbReference type="InterPro" id="IPR028082">
    <property type="entry name" value="Peripla_BP_I"/>
</dbReference>
<gene>
    <name evidence="1" type="ORF">CLOSTASPAR_05762</name>
</gene>
<accession>C0D913</accession>
<reference evidence="1 2" key="2">
    <citation type="submission" date="2009-02" db="EMBL/GenBank/DDBJ databases">
        <title>Draft genome sequence of Clostridium asparagiforme (DSM 15981).</title>
        <authorList>
            <person name="Sudarsanam P."/>
            <person name="Ley R."/>
            <person name="Guruge J."/>
            <person name="Turnbaugh P.J."/>
            <person name="Mahowald M."/>
            <person name="Liep D."/>
            <person name="Gordon J."/>
        </authorList>
    </citation>
    <scope>NUCLEOTIDE SEQUENCE [LARGE SCALE GENOMIC DNA]</scope>
    <source>
        <strain evidence="1 2">DSM 15981</strain>
    </source>
</reference>